<dbReference type="InterPro" id="IPR010994">
    <property type="entry name" value="RuvA_2-like"/>
</dbReference>
<dbReference type="EC" id="2.7.7.7" evidence="2"/>
<dbReference type="PANTHER" id="PTHR36928">
    <property type="entry name" value="PHOSPHATASE YCDX-RELATED"/>
    <property type="match status" value="1"/>
</dbReference>
<evidence type="ECO:0000256" key="6">
    <source>
        <dbReference type="ARBA" id="ARBA00022705"/>
    </source>
</evidence>
<dbReference type="PANTHER" id="PTHR36928:SF1">
    <property type="entry name" value="PHOSPHATASE YCDX-RELATED"/>
    <property type="match status" value="1"/>
</dbReference>
<evidence type="ECO:0000256" key="8">
    <source>
        <dbReference type="ARBA" id="ARBA00049244"/>
    </source>
</evidence>
<dbReference type="CDD" id="cd00141">
    <property type="entry name" value="NT_POLXc"/>
    <property type="match status" value="1"/>
</dbReference>
<keyword evidence="4" id="KW-0808">Transferase</keyword>
<keyword evidence="7" id="KW-0239">DNA-directed DNA polymerase</keyword>
<dbReference type="Gene3D" id="1.10.150.20">
    <property type="entry name" value="5' to 3' exonuclease, C-terminal subdomain"/>
    <property type="match status" value="1"/>
</dbReference>
<feature type="domain" description="DNA-directed DNA polymerase X" evidence="11">
    <location>
        <begin position="2"/>
        <end position="327"/>
    </location>
</feature>
<feature type="domain" description="Polymerase/histidinol phosphatase N-terminal" evidence="10">
    <location>
        <begin position="351"/>
        <end position="436"/>
    </location>
</feature>
<dbReference type="SMART" id="SM00278">
    <property type="entry name" value="HhH1"/>
    <property type="match status" value="3"/>
</dbReference>
<dbReference type="InterPro" id="IPR004013">
    <property type="entry name" value="PHP_dom"/>
</dbReference>
<feature type="domain" description="Helix-hairpin-helix DNA-binding motif class 1" evidence="9">
    <location>
        <begin position="128"/>
        <end position="147"/>
    </location>
</feature>
<accession>A0A1I5RYV7</accession>
<name>A0A1I5RYV7_9EURY</name>
<dbReference type="Pfam" id="PF14716">
    <property type="entry name" value="HHH_8"/>
    <property type="match status" value="1"/>
</dbReference>
<comment type="catalytic activity">
    <reaction evidence="8">
        <text>DNA(n) + a 2'-deoxyribonucleoside 5'-triphosphate = DNA(n+1) + diphosphate</text>
        <dbReference type="Rhea" id="RHEA:22508"/>
        <dbReference type="Rhea" id="RHEA-COMP:17339"/>
        <dbReference type="Rhea" id="RHEA-COMP:17340"/>
        <dbReference type="ChEBI" id="CHEBI:33019"/>
        <dbReference type="ChEBI" id="CHEBI:61560"/>
        <dbReference type="ChEBI" id="CHEBI:173112"/>
        <dbReference type="EC" id="2.7.7.7"/>
    </reaction>
</comment>
<dbReference type="InterPro" id="IPR043519">
    <property type="entry name" value="NT_sf"/>
</dbReference>
<evidence type="ECO:0000256" key="7">
    <source>
        <dbReference type="ARBA" id="ARBA00022932"/>
    </source>
</evidence>
<evidence type="ECO:0000313" key="12">
    <source>
        <dbReference type="EMBL" id="SFP63640.1"/>
    </source>
</evidence>
<feature type="domain" description="Helix-hairpin-helix DNA-binding motif class 1" evidence="9">
    <location>
        <begin position="93"/>
        <end position="112"/>
    </location>
</feature>
<evidence type="ECO:0000256" key="4">
    <source>
        <dbReference type="ARBA" id="ARBA00022679"/>
    </source>
</evidence>
<dbReference type="Gene3D" id="1.10.150.110">
    <property type="entry name" value="DNA polymerase beta, N-terminal domain-like"/>
    <property type="match status" value="1"/>
</dbReference>
<gene>
    <name evidence="12" type="ORF">SAMN05216277_105210</name>
</gene>
<dbReference type="InterPro" id="IPR047967">
    <property type="entry name" value="PolX_PHP"/>
</dbReference>
<dbReference type="InterPro" id="IPR029398">
    <property type="entry name" value="PolB_thumb"/>
</dbReference>
<dbReference type="InterPro" id="IPR003583">
    <property type="entry name" value="Hlx-hairpin-Hlx_DNA-bd_motif"/>
</dbReference>
<proteinExistence type="predicted"/>
<dbReference type="Pfam" id="PF14520">
    <property type="entry name" value="HHH_5"/>
    <property type="match status" value="1"/>
</dbReference>
<dbReference type="SMART" id="SM00483">
    <property type="entry name" value="POLXc"/>
    <property type="match status" value="1"/>
</dbReference>
<dbReference type="Proteomes" id="UP000183769">
    <property type="component" value="Unassembled WGS sequence"/>
</dbReference>
<dbReference type="Gene3D" id="3.30.460.10">
    <property type="entry name" value="Beta Polymerase, domain 2"/>
    <property type="match status" value="1"/>
</dbReference>
<feature type="domain" description="Helix-hairpin-helix DNA-binding motif class 1" evidence="9">
    <location>
        <begin position="53"/>
        <end position="72"/>
    </location>
</feature>
<evidence type="ECO:0000259" key="11">
    <source>
        <dbReference type="SMART" id="SM00483"/>
    </source>
</evidence>
<evidence type="ECO:0000256" key="1">
    <source>
        <dbReference type="ARBA" id="ARBA00001946"/>
    </source>
</evidence>
<evidence type="ECO:0000256" key="2">
    <source>
        <dbReference type="ARBA" id="ARBA00012417"/>
    </source>
</evidence>
<dbReference type="Pfam" id="PF02811">
    <property type="entry name" value="PHP"/>
    <property type="match status" value="1"/>
</dbReference>
<dbReference type="OrthoDB" id="8999at2157"/>
<dbReference type="InterPro" id="IPR003141">
    <property type="entry name" value="Pol/His_phosphatase_N"/>
</dbReference>
<dbReference type="SUPFAM" id="SSF89550">
    <property type="entry name" value="PHP domain-like"/>
    <property type="match status" value="1"/>
</dbReference>
<evidence type="ECO:0000256" key="5">
    <source>
        <dbReference type="ARBA" id="ARBA00022695"/>
    </source>
</evidence>
<evidence type="ECO:0000259" key="9">
    <source>
        <dbReference type="SMART" id="SM00278"/>
    </source>
</evidence>
<dbReference type="CDD" id="cd07436">
    <property type="entry name" value="PHP_PolX"/>
    <property type="match status" value="1"/>
</dbReference>
<reference evidence="13" key="1">
    <citation type="submission" date="2016-10" db="EMBL/GenBank/DDBJ databases">
        <authorList>
            <person name="Varghese N."/>
            <person name="Submissions S."/>
        </authorList>
    </citation>
    <scope>NUCLEOTIDE SEQUENCE [LARGE SCALE GENOMIC DNA]</scope>
    <source>
        <strain evidence="13">CGMCC 1.10329</strain>
    </source>
</reference>
<dbReference type="Gene3D" id="3.30.210.10">
    <property type="entry name" value="DNA polymerase, thumb domain"/>
    <property type="match status" value="1"/>
</dbReference>
<dbReference type="InterPro" id="IPR037160">
    <property type="entry name" value="DNA_Pol_thumb_sf"/>
</dbReference>
<dbReference type="AlphaFoldDB" id="A0A1I5RYV7"/>
<dbReference type="EMBL" id="FOXI01000005">
    <property type="protein sequence ID" value="SFP63640.1"/>
    <property type="molecule type" value="Genomic_DNA"/>
</dbReference>
<dbReference type="SMART" id="SM00481">
    <property type="entry name" value="POLIIIAc"/>
    <property type="match status" value="1"/>
</dbReference>
<dbReference type="InterPro" id="IPR010996">
    <property type="entry name" value="HHH_MUS81"/>
</dbReference>
<dbReference type="Pfam" id="PF14791">
    <property type="entry name" value="DNA_pol_B_thumb"/>
    <property type="match status" value="1"/>
</dbReference>
<organism evidence="12 13">
    <name type="scientific">Halolamina pelagica</name>
    <dbReference type="NCBI Taxonomy" id="699431"/>
    <lineage>
        <taxon>Archaea</taxon>
        <taxon>Methanobacteriati</taxon>
        <taxon>Methanobacteriota</taxon>
        <taxon>Stenosarchaea group</taxon>
        <taxon>Halobacteria</taxon>
        <taxon>Halobacteriales</taxon>
        <taxon>Haloferacaceae</taxon>
    </lineage>
</organism>
<dbReference type="GO" id="GO:0008270">
    <property type="term" value="F:zinc ion binding"/>
    <property type="evidence" value="ECO:0007669"/>
    <property type="project" value="TreeGrafter"/>
</dbReference>
<evidence type="ECO:0000256" key="3">
    <source>
        <dbReference type="ARBA" id="ARBA00022634"/>
    </source>
</evidence>
<dbReference type="InterPro" id="IPR050243">
    <property type="entry name" value="PHP_phosphatase"/>
</dbReference>
<comment type="cofactor">
    <cofactor evidence="1">
        <name>Mg(2+)</name>
        <dbReference type="ChEBI" id="CHEBI:18420"/>
    </cofactor>
</comment>
<keyword evidence="5" id="KW-0548">Nucleotidyltransferase</keyword>
<keyword evidence="6" id="KW-0235">DNA replication</keyword>
<dbReference type="InterPro" id="IPR016195">
    <property type="entry name" value="Pol/histidinol_Pase-like"/>
</dbReference>
<dbReference type="GO" id="GO:0006281">
    <property type="term" value="P:DNA repair"/>
    <property type="evidence" value="ECO:0007669"/>
    <property type="project" value="InterPro"/>
</dbReference>
<evidence type="ECO:0000313" key="13">
    <source>
        <dbReference type="Proteomes" id="UP000183769"/>
    </source>
</evidence>
<dbReference type="InterPro" id="IPR002054">
    <property type="entry name" value="DNA-dir_DNA_pol_X"/>
</dbReference>
<evidence type="ECO:0000259" key="10">
    <source>
        <dbReference type="SMART" id="SM00481"/>
    </source>
</evidence>
<dbReference type="Gene3D" id="3.20.20.140">
    <property type="entry name" value="Metal-dependent hydrolases"/>
    <property type="match status" value="1"/>
</dbReference>
<dbReference type="PIRSF" id="PIRSF005047">
    <property type="entry name" value="UCP005047_YshC"/>
    <property type="match status" value="1"/>
</dbReference>
<dbReference type="InterPro" id="IPR027421">
    <property type="entry name" value="DNA_pol_lamdba_lyase_dom_sf"/>
</dbReference>
<dbReference type="GO" id="GO:0005829">
    <property type="term" value="C:cytosol"/>
    <property type="evidence" value="ECO:0007669"/>
    <property type="project" value="TreeGrafter"/>
</dbReference>
<sequence length="588" mass="63009">MPTNDELATLLEEMADLLDAEDVEYKPTAYRRAAENVREHAEPVEELAAEGEDAVAEIDRVGDAIAAKLVEYVETGEIEELEELREELPVDMAALTSVEGVGPKTVGTLYEALGITDLDELEAAARNGEIREVKGFGPKTEQNILGGIDFARQAHQRTLLGKGRPLGEAAREFLVGIEAVEEAELAGSNRRWKETIGDVDVLAASTDGEAVVDAFLDWENSTETIESGPTKASLRTGDGVRVDLRVVDPSEFGAALQYFTGSRDHNIHLRNVAIDRDLKLNEYGCFDVSGVDDPDGSQRVGDRVAGETEEGMYGALDLPPIPPELRENTGEIEAARDGALPDLVAEDEIRGDLHAHTDWSDGDATVEEMALGAAEFGHDYLAITDHAEGPGVFGNMGLAPEEIREQADAIDGARDALAEAGHDLELLHGVETNVDADGGLSTPDDLLAELDVVIASPHAALDQDRGPATDRLVAAIEHPRTDVLGHPTGRMINERAGLSPEFDRLAEAAAENGTALEINANPQRLDLRDSAVRVAVEAGAVVAIGTDAHRPGAFAESRYGVHTARRGWAETDDVLTTRDVDGVRAFLD</sequence>
<dbReference type="SUPFAM" id="SSF81301">
    <property type="entry name" value="Nucleotidyltransferase"/>
    <property type="match status" value="1"/>
</dbReference>
<dbReference type="InterPro" id="IPR022311">
    <property type="entry name" value="PolX-like"/>
</dbReference>
<dbReference type="RefSeq" id="WP_074877942.1">
    <property type="nucleotide sequence ID" value="NZ_FOXI01000005.1"/>
</dbReference>
<dbReference type="NCBIfam" id="NF006375">
    <property type="entry name" value="PRK08609.1"/>
    <property type="match status" value="1"/>
</dbReference>
<keyword evidence="13" id="KW-1185">Reference proteome</keyword>
<dbReference type="GO" id="GO:0003677">
    <property type="term" value="F:DNA binding"/>
    <property type="evidence" value="ECO:0007669"/>
    <property type="project" value="InterPro"/>
</dbReference>
<dbReference type="SUPFAM" id="SSF47781">
    <property type="entry name" value="RuvA domain 2-like"/>
    <property type="match status" value="1"/>
</dbReference>
<dbReference type="GO" id="GO:0042578">
    <property type="term" value="F:phosphoric ester hydrolase activity"/>
    <property type="evidence" value="ECO:0007669"/>
    <property type="project" value="TreeGrafter"/>
</dbReference>
<dbReference type="SUPFAM" id="SSF47802">
    <property type="entry name" value="DNA polymerase beta, N-terminal domain-like"/>
    <property type="match status" value="1"/>
</dbReference>
<keyword evidence="3" id="KW-0237">DNA synthesis</keyword>
<dbReference type="GO" id="GO:0003887">
    <property type="term" value="F:DNA-directed DNA polymerase activity"/>
    <property type="evidence" value="ECO:0007669"/>
    <property type="project" value="UniProtKB-KW"/>
</dbReference>
<protein>
    <recommendedName>
        <fullName evidence="2">DNA-directed DNA polymerase</fullName>
        <ecNumber evidence="2">2.7.7.7</ecNumber>
    </recommendedName>
</protein>